<dbReference type="Pfam" id="PF01522">
    <property type="entry name" value="Polysacc_deac_1"/>
    <property type="match status" value="1"/>
</dbReference>
<dbReference type="STRING" id="872970.SAMN04488134_11078"/>
<keyword evidence="3" id="KW-1185">Reference proteome</keyword>
<evidence type="ECO:0000259" key="1">
    <source>
        <dbReference type="PROSITE" id="PS51677"/>
    </source>
</evidence>
<gene>
    <name evidence="2" type="ORF">SAMN04488134_11078</name>
</gene>
<feature type="domain" description="NodB homology" evidence="1">
    <location>
        <begin position="61"/>
        <end position="242"/>
    </location>
</feature>
<dbReference type="OrthoDB" id="9812065at2"/>
<dbReference type="Proteomes" id="UP000199300">
    <property type="component" value="Unassembled WGS sequence"/>
</dbReference>
<dbReference type="SUPFAM" id="SSF88713">
    <property type="entry name" value="Glycoside hydrolase/deacetylase"/>
    <property type="match status" value="1"/>
</dbReference>
<dbReference type="PANTHER" id="PTHR10587:SF78">
    <property type="entry name" value="PEPTIDOGLYCAN-N-ACETYLMURAMIC ACID DEACETYLASE PDAA"/>
    <property type="match status" value="1"/>
</dbReference>
<protein>
    <submittedName>
        <fullName evidence="2">Peptidoglycan-N-acetylmuramic acid deacetylase</fullName>
    </submittedName>
</protein>
<evidence type="ECO:0000313" key="2">
    <source>
        <dbReference type="EMBL" id="SEO65386.1"/>
    </source>
</evidence>
<dbReference type="NCBIfam" id="TIGR02884">
    <property type="entry name" value="spore_pdaA"/>
    <property type="match status" value="1"/>
</dbReference>
<dbReference type="GO" id="GO:0016020">
    <property type="term" value="C:membrane"/>
    <property type="evidence" value="ECO:0007669"/>
    <property type="project" value="TreeGrafter"/>
</dbReference>
<name>A0A1H8RG92_9BACI</name>
<dbReference type="Gene3D" id="3.20.20.370">
    <property type="entry name" value="Glycoside hydrolase/deacetylase"/>
    <property type="match status" value="1"/>
</dbReference>
<dbReference type="GO" id="GO:0005975">
    <property type="term" value="P:carbohydrate metabolic process"/>
    <property type="evidence" value="ECO:0007669"/>
    <property type="project" value="InterPro"/>
</dbReference>
<dbReference type="InterPro" id="IPR050248">
    <property type="entry name" value="Polysacc_deacetylase_ArnD"/>
</dbReference>
<organism evidence="2 3">
    <name type="scientific">Amphibacillus marinus</name>
    <dbReference type="NCBI Taxonomy" id="872970"/>
    <lineage>
        <taxon>Bacteria</taxon>
        <taxon>Bacillati</taxon>
        <taxon>Bacillota</taxon>
        <taxon>Bacilli</taxon>
        <taxon>Bacillales</taxon>
        <taxon>Bacillaceae</taxon>
        <taxon>Amphibacillus</taxon>
    </lineage>
</organism>
<dbReference type="InterPro" id="IPR011330">
    <property type="entry name" value="Glyco_hydro/deAcase_b/a-brl"/>
</dbReference>
<reference evidence="2 3" key="1">
    <citation type="submission" date="2016-10" db="EMBL/GenBank/DDBJ databases">
        <authorList>
            <person name="de Groot N.N."/>
        </authorList>
    </citation>
    <scope>NUCLEOTIDE SEQUENCE [LARGE SCALE GENOMIC DNA]</scope>
    <source>
        <strain evidence="2 3">CGMCC 1.10434</strain>
    </source>
</reference>
<dbReference type="CDD" id="cd10948">
    <property type="entry name" value="CE4_BsPdaA_like"/>
    <property type="match status" value="1"/>
</dbReference>
<accession>A0A1H8RG92</accession>
<dbReference type="RefSeq" id="WP_091499194.1">
    <property type="nucleotide sequence ID" value="NZ_FODJ01000010.1"/>
</dbReference>
<dbReference type="AlphaFoldDB" id="A0A1H8RG92"/>
<proteinExistence type="predicted"/>
<dbReference type="PROSITE" id="PS51677">
    <property type="entry name" value="NODB"/>
    <property type="match status" value="1"/>
</dbReference>
<sequence>MKKIIGIIVMSLMVNALIPSVSYAYGWGYKKGANNEPPEVGKYGDILAQYGGYYIDDSEEKVVYFTFDNGYEEGYTAGILDVLKEENVPATFFVTGHYVRSVPDLIKRMVNEGHIIGNHSDQHPDFTNLTKEGFKEELENLDRAVESLTGIKKLQYVRPPRGVFNEETIKWANELGYIHMFWSLAFVDWHSDQNKGWESAYQQVMDQVHPGAVILLHTVSEDNAKAIVHLIKGLREQGYTFKSIDDLVLKNLVPKPVLGF</sequence>
<dbReference type="InterPro" id="IPR014235">
    <property type="entry name" value="Spore_PdaA"/>
</dbReference>
<evidence type="ECO:0000313" key="3">
    <source>
        <dbReference type="Proteomes" id="UP000199300"/>
    </source>
</evidence>
<dbReference type="PANTHER" id="PTHR10587">
    <property type="entry name" value="GLYCOSYL TRANSFERASE-RELATED"/>
    <property type="match status" value="1"/>
</dbReference>
<dbReference type="GO" id="GO:0016810">
    <property type="term" value="F:hydrolase activity, acting on carbon-nitrogen (but not peptide) bonds"/>
    <property type="evidence" value="ECO:0007669"/>
    <property type="project" value="InterPro"/>
</dbReference>
<dbReference type="InterPro" id="IPR002509">
    <property type="entry name" value="NODB_dom"/>
</dbReference>
<dbReference type="EMBL" id="FODJ01000010">
    <property type="protein sequence ID" value="SEO65386.1"/>
    <property type="molecule type" value="Genomic_DNA"/>
</dbReference>